<keyword evidence="15" id="KW-0449">Lipoprotein</keyword>
<keyword evidence="6" id="KW-0964">Secreted</keyword>
<dbReference type="GO" id="GO:0071555">
    <property type="term" value="P:cell wall organization"/>
    <property type="evidence" value="ECO:0007669"/>
    <property type="project" value="UniProtKB-KW"/>
</dbReference>
<protein>
    <recommendedName>
        <fullName evidence="18">chitin deacetylase</fullName>
        <ecNumber evidence="18">3.5.1.41</ecNumber>
    </recommendedName>
</protein>
<dbReference type="InterPro" id="IPR050248">
    <property type="entry name" value="Polysacc_deacetylase_ArnD"/>
</dbReference>
<feature type="compositionally biased region" description="Pro residues" evidence="20">
    <location>
        <begin position="91"/>
        <end position="120"/>
    </location>
</feature>
<evidence type="ECO:0000256" key="3">
    <source>
        <dbReference type="ARBA" id="ARBA00010973"/>
    </source>
</evidence>
<evidence type="ECO:0000256" key="4">
    <source>
        <dbReference type="ARBA" id="ARBA00022475"/>
    </source>
</evidence>
<dbReference type="InterPro" id="IPR002509">
    <property type="entry name" value="NODB_dom"/>
</dbReference>
<evidence type="ECO:0000256" key="6">
    <source>
        <dbReference type="ARBA" id="ARBA00022525"/>
    </source>
</evidence>
<keyword evidence="11" id="KW-0146">Chitin degradation</keyword>
<keyword evidence="10" id="KW-0378">Hydrolase</keyword>
<feature type="region of interest" description="Disordered" evidence="20">
    <location>
        <begin position="82"/>
        <end position="124"/>
    </location>
</feature>
<evidence type="ECO:0000256" key="2">
    <source>
        <dbReference type="ARBA" id="ARBA00004609"/>
    </source>
</evidence>
<keyword evidence="17" id="KW-0624">Polysaccharide degradation</keyword>
<proteinExistence type="inferred from homology"/>
<dbReference type="Pfam" id="PF01522">
    <property type="entry name" value="Polysacc_deac_1"/>
    <property type="match status" value="1"/>
</dbReference>
<dbReference type="InterPro" id="IPR011330">
    <property type="entry name" value="Glyco_hydro/deAcase_b/a-brl"/>
</dbReference>
<dbReference type="GO" id="GO:0004099">
    <property type="term" value="F:chitin deacetylase activity"/>
    <property type="evidence" value="ECO:0007669"/>
    <property type="project" value="UniProtKB-EC"/>
</dbReference>
<feature type="non-terminal residue" evidence="23">
    <location>
        <position position="1"/>
    </location>
</feature>
<accession>A0A1D1YY52</accession>
<keyword evidence="8" id="KW-0479">Metal-binding</keyword>
<dbReference type="PANTHER" id="PTHR10587">
    <property type="entry name" value="GLYCOSYL TRANSFERASE-RELATED"/>
    <property type="match status" value="1"/>
</dbReference>
<evidence type="ECO:0000256" key="11">
    <source>
        <dbReference type="ARBA" id="ARBA00023024"/>
    </source>
</evidence>
<feature type="compositionally biased region" description="Gly residues" evidence="20">
    <location>
        <begin position="422"/>
        <end position="432"/>
    </location>
</feature>
<evidence type="ECO:0000256" key="20">
    <source>
        <dbReference type="SAM" id="MobiDB-lite"/>
    </source>
</evidence>
<dbReference type="PROSITE" id="PS51677">
    <property type="entry name" value="NODB"/>
    <property type="match status" value="1"/>
</dbReference>
<dbReference type="EMBL" id="GDJX01008371">
    <property type="protein sequence ID" value="JAT59565.1"/>
    <property type="molecule type" value="Transcribed_RNA"/>
</dbReference>
<dbReference type="GO" id="GO:0000272">
    <property type="term" value="P:polysaccharide catabolic process"/>
    <property type="evidence" value="ECO:0007669"/>
    <property type="project" value="UniProtKB-KW"/>
</dbReference>
<keyword evidence="12" id="KW-0472">Membrane</keyword>
<evidence type="ECO:0000256" key="12">
    <source>
        <dbReference type="ARBA" id="ARBA00023136"/>
    </source>
</evidence>
<evidence type="ECO:0000256" key="14">
    <source>
        <dbReference type="ARBA" id="ARBA00023277"/>
    </source>
</evidence>
<gene>
    <name evidence="23" type="primary">CDA_0</name>
    <name evidence="23" type="ORF">g.38987</name>
</gene>
<evidence type="ECO:0000259" key="22">
    <source>
        <dbReference type="PROSITE" id="PS51677"/>
    </source>
</evidence>
<dbReference type="SUPFAM" id="SSF88713">
    <property type="entry name" value="Glycoside hydrolase/deacetylase"/>
    <property type="match status" value="1"/>
</dbReference>
<evidence type="ECO:0000313" key="23">
    <source>
        <dbReference type="EMBL" id="JAT59565.1"/>
    </source>
</evidence>
<dbReference type="Gene3D" id="3.20.20.370">
    <property type="entry name" value="Glycoside hydrolase/deacetylase"/>
    <property type="match status" value="1"/>
</dbReference>
<organism evidence="23">
    <name type="scientific">Anthurium amnicola</name>
    <dbReference type="NCBI Taxonomy" id="1678845"/>
    <lineage>
        <taxon>Eukaryota</taxon>
        <taxon>Viridiplantae</taxon>
        <taxon>Streptophyta</taxon>
        <taxon>Embryophyta</taxon>
        <taxon>Tracheophyta</taxon>
        <taxon>Spermatophyta</taxon>
        <taxon>Magnoliopsida</taxon>
        <taxon>Liliopsida</taxon>
        <taxon>Araceae</taxon>
        <taxon>Pothoideae</taxon>
        <taxon>Potheae</taxon>
        <taxon>Anthurium</taxon>
    </lineage>
</organism>
<comment type="catalytic activity">
    <reaction evidence="19">
        <text>[(1-&gt;4)-N-acetyl-beta-D-glucosaminyl](n) + n H2O = chitosan + n acetate</text>
        <dbReference type="Rhea" id="RHEA:10464"/>
        <dbReference type="Rhea" id="RHEA-COMP:9593"/>
        <dbReference type="Rhea" id="RHEA-COMP:9597"/>
        <dbReference type="ChEBI" id="CHEBI:15377"/>
        <dbReference type="ChEBI" id="CHEBI:17029"/>
        <dbReference type="ChEBI" id="CHEBI:30089"/>
        <dbReference type="ChEBI" id="CHEBI:57704"/>
        <dbReference type="EC" id="3.5.1.41"/>
    </reaction>
    <physiologicalReaction direction="left-to-right" evidence="19">
        <dbReference type="Rhea" id="RHEA:10465"/>
    </physiologicalReaction>
</comment>
<keyword evidence="4" id="KW-1003">Cell membrane</keyword>
<evidence type="ECO:0000256" key="17">
    <source>
        <dbReference type="ARBA" id="ARBA00023326"/>
    </source>
</evidence>
<name>A0A1D1YY52_9ARAE</name>
<feature type="region of interest" description="Disordered" evidence="20">
    <location>
        <begin position="414"/>
        <end position="450"/>
    </location>
</feature>
<evidence type="ECO:0000256" key="7">
    <source>
        <dbReference type="ARBA" id="ARBA00022622"/>
    </source>
</evidence>
<evidence type="ECO:0000256" key="9">
    <source>
        <dbReference type="ARBA" id="ARBA00022729"/>
    </source>
</evidence>
<evidence type="ECO:0000256" key="5">
    <source>
        <dbReference type="ARBA" id="ARBA00022512"/>
    </source>
</evidence>
<keyword evidence="9 21" id="KW-0732">Signal</keyword>
<dbReference type="PANTHER" id="PTHR10587:SF133">
    <property type="entry name" value="CHITIN DEACETYLASE 1-RELATED"/>
    <property type="match status" value="1"/>
</dbReference>
<evidence type="ECO:0000256" key="15">
    <source>
        <dbReference type="ARBA" id="ARBA00023288"/>
    </source>
</evidence>
<feature type="chain" id="PRO_5008900571" description="chitin deacetylase" evidence="21">
    <location>
        <begin position="24"/>
        <end position="478"/>
    </location>
</feature>
<keyword evidence="14" id="KW-0119">Carbohydrate metabolism</keyword>
<feature type="signal peptide" evidence="21">
    <location>
        <begin position="1"/>
        <end position="23"/>
    </location>
</feature>
<feature type="compositionally biased region" description="Low complexity" evidence="20">
    <location>
        <begin position="433"/>
        <end position="443"/>
    </location>
</feature>
<reference evidence="23" key="1">
    <citation type="submission" date="2015-07" db="EMBL/GenBank/DDBJ databases">
        <title>Transcriptome Assembly of Anthurium amnicola.</title>
        <authorList>
            <person name="Suzuki J."/>
        </authorList>
    </citation>
    <scope>NUCLEOTIDE SEQUENCE</scope>
</reference>
<sequence length="478" mass="50279">SHRPTNWLLVSHFPCLPPALSLAYSVRVDRTLPPLLPLPKSVLSSTPHPPWKESGNLTLNMKLLSVITLLVATVGIQQTMGHPAAGTAGPGKPPAKPNPPPANPAYPNPPTTTTKPPPAAPSQTVTINGKQLVYPALDITPNTNDPVVKQWISTLNLSNVPNLGPSNGGKVNYNPTLCGPPTVIAPNQGSWTCQKFVAPDDIADCPDKYTWGLTYDDGPSEFTPTLLAALAANKVHATFFVVGSRVVSRPEVLKNIIGQGHNVAVHTYSHPSLTSLSNEQVVAELKWTLKAIKDVIGLTPKYMRPPFGDTDNRVRAITKAVGLTTVIWTDGFDTDDWSLTTGKSTINDVLNIFNSWVVKAPSMPRGFLVLEHDLFKQTVDAAVVVIGKATKTNLIIKTVPQCVGDNNPYLESVGASNTASSGGSGGSGGSSGTGNSTDTDGNAQAADTGSSPSNGVALAVHAIIPITSVIVGSLFNFI</sequence>
<dbReference type="GO" id="GO:0006032">
    <property type="term" value="P:chitin catabolic process"/>
    <property type="evidence" value="ECO:0007669"/>
    <property type="project" value="UniProtKB-KW"/>
</dbReference>
<keyword evidence="16" id="KW-0961">Cell wall biogenesis/degradation</keyword>
<dbReference type="GO" id="GO:0046872">
    <property type="term" value="F:metal ion binding"/>
    <property type="evidence" value="ECO:0007669"/>
    <property type="project" value="UniProtKB-KW"/>
</dbReference>
<evidence type="ECO:0000256" key="19">
    <source>
        <dbReference type="ARBA" id="ARBA00048494"/>
    </source>
</evidence>
<evidence type="ECO:0000256" key="18">
    <source>
        <dbReference type="ARBA" id="ARBA00024056"/>
    </source>
</evidence>
<evidence type="ECO:0000256" key="16">
    <source>
        <dbReference type="ARBA" id="ARBA00023316"/>
    </source>
</evidence>
<keyword evidence="13" id="KW-0325">Glycoprotein</keyword>
<evidence type="ECO:0000256" key="10">
    <source>
        <dbReference type="ARBA" id="ARBA00022801"/>
    </source>
</evidence>
<dbReference type="EC" id="3.5.1.41" evidence="18"/>
<comment type="similarity">
    <text evidence="3">Belongs to the polysaccharide deacetylase family.</text>
</comment>
<dbReference type="GO" id="GO:0005886">
    <property type="term" value="C:plasma membrane"/>
    <property type="evidence" value="ECO:0007669"/>
    <property type="project" value="UniProtKB-SubCell"/>
</dbReference>
<evidence type="ECO:0000256" key="21">
    <source>
        <dbReference type="SAM" id="SignalP"/>
    </source>
</evidence>
<dbReference type="AlphaFoldDB" id="A0A1D1YY52"/>
<feature type="domain" description="NodB homology" evidence="22">
    <location>
        <begin position="209"/>
        <end position="399"/>
    </location>
</feature>
<dbReference type="GO" id="GO:0098552">
    <property type="term" value="C:side of membrane"/>
    <property type="evidence" value="ECO:0007669"/>
    <property type="project" value="UniProtKB-KW"/>
</dbReference>
<evidence type="ECO:0000256" key="13">
    <source>
        <dbReference type="ARBA" id="ARBA00023180"/>
    </source>
</evidence>
<dbReference type="FunFam" id="3.20.20.370:FF:000004">
    <property type="entry name" value="Related to Chitin deacetylase"/>
    <property type="match status" value="1"/>
</dbReference>
<keyword evidence="7" id="KW-0336">GPI-anchor</keyword>
<evidence type="ECO:0000256" key="8">
    <source>
        <dbReference type="ARBA" id="ARBA00022723"/>
    </source>
</evidence>
<evidence type="ECO:0000256" key="1">
    <source>
        <dbReference type="ARBA" id="ARBA00004191"/>
    </source>
</evidence>
<keyword evidence="5" id="KW-0134">Cell wall</keyword>
<comment type="subcellular location">
    <subcellularLocation>
        <location evidence="2">Cell membrane</location>
        <topology evidence="2">Lipid-anchor</topology>
        <topology evidence="2">GPI-anchor</topology>
    </subcellularLocation>
    <subcellularLocation>
        <location evidence="1">Secreted</location>
        <location evidence="1">Cell wall</location>
    </subcellularLocation>
</comment>